<dbReference type="RefSeq" id="WP_290317167.1">
    <property type="nucleotide sequence ID" value="NZ_JAUFPN010000144.1"/>
</dbReference>
<dbReference type="EMBL" id="JAUFPN010000144">
    <property type="protein sequence ID" value="MDN3565343.1"/>
    <property type="molecule type" value="Genomic_DNA"/>
</dbReference>
<keyword evidence="1" id="KW-0732">Signal</keyword>
<reference evidence="3" key="1">
    <citation type="journal article" date="2019" name="Int. J. Syst. Evol. Microbiol.">
        <title>The Global Catalogue of Microorganisms (GCM) 10K type strain sequencing project: providing services to taxonomists for standard genome sequencing and annotation.</title>
        <authorList>
            <consortium name="The Broad Institute Genomics Platform"/>
            <consortium name="The Broad Institute Genome Sequencing Center for Infectious Disease"/>
            <person name="Wu L."/>
            <person name="Ma J."/>
        </authorList>
    </citation>
    <scope>NUCLEOTIDE SEQUENCE [LARGE SCALE GENOMIC DNA]</scope>
    <source>
        <strain evidence="3">CECT 7131</strain>
    </source>
</reference>
<comment type="caution">
    <text evidence="2">The sequence shown here is derived from an EMBL/GenBank/DDBJ whole genome shotgun (WGS) entry which is preliminary data.</text>
</comment>
<organism evidence="2 3">
    <name type="scientific">Paeniroseomonas aquatica</name>
    <dbReference type="NCBI Taxonomy" id="373043"/>
    <lineage>
        <taxon>Bacteria</taxon>
        <taxon>Pseudomonadati</taxon>
        <taxon>Pseudomonadota</taxon>
        <taxon>Alphaproteobacteria</taxon>
        <taxon>Acetobacterales</taxon>
        <taxon>Acetobacteraceae</taxon>
        <taxon>Paeniroseomonas</taxon>
    </lineage>
</organism>
<accession>A0ABT8A6D9</accession>
<evidence type="ECO:0008006" key="4">
    <source>
        <dbReference type="Google" id="ProtNLM"/>
    </source>
</evidence>
<proteinExistence type="predicted"/>
<feature type="chain" id="PRO_5046351879" description="DUF4384 domain-containing protein" evidence="1">
    <location>
        <begin position="21"/>
        <end position="377"/>
    </location>
</feature>
<protein>
    <recommendedName>
        <fullName evidence="4">DUF4384 domain-containing protein</fullName>
    </recommendedName>
</protein>
<gene>
    <name evidence="2" type="ORF">QWZ14_13305</name>
</gene>
<evidence type="ECO:0000313" key="2">
    <source>
        <dbReference type="EMBL" id="MDN3565343.1"/>
    </source>
</evidence>
<name>A0ABT8A6D9_9PROT</name>
<sequence>MRLSLWMMAASLLYGSAALAAPDAVLLASTAPGYGQGMVITASDRLLVPEGASITLLLRSGQVLRLRGPLETALDRAAAPEREAGSAVALAEALRLRGIDASAIGGTRATLPAARRPVPQEVAVDVQRSGTYCLGAADTVWLQRTQAGPADIALRRRGSLRRLGWPQDLSRIEWPGDVPIEDGDRFEVVVAGRPQSTLTFHALPGGNPADAASIAAGILLGCREQYEVGLRRLARAILPPELWLDGGHGATARRGETIAVEVMANTDGWLYCVTRRSDGMALPVFPAGAIDGARWPGTAPATVALPRRGVAFPAGPAGLERIRCWLADRDISAELPPALLAGQGARLPPALAEDPDRAFQGIGASRVVAAELAVRVE</sequence>
<evidence type="ECO:0000313" key="3">
    <source>
        <dbReference type="Proteomes" id="UP001529369"/>
    </source>
</evidence>
<keyword evidence="3" id="KW-1185">Reference proteome</keyword>
<evidence type="ECO:0000256" key="1">
    <source>
        <dbReference type="SAM" id="SignalP"/>
    </source>
</evidence>
<feature type="signal peptide" evidence="1">
    <location>
        <begin position="1"/>
        <end position="20"/>
    </location>
</feature>
<dbReference type="Proteomes" id="UP001529369">
    <property type="component" value="Unassembled WGS sequence"/>
</dbReference>